<comment type="subunit">
    <text evidence="5">Interacts with TDRP.</text>
</comment>
<gene>
    <name evidence="20" type="primary">LOC106803071</name>
</gene>
<dbReference type="PANTHER" id="PTHR21341:SF2">
    <property type="entry name" value="PROTAMINE-2"/>
    <property type="match status" value="1"/>
</dbReference>
<keyword evidence="15" id="KW-0544">Nucleosome core</keyword>
<evidence type="ECO:0000256" key="16">
    <source>
        <dbReference type="ARBA" id="ARBA00031947"/>
    </source>
</evidence>
<evidence type="ECO:0000256" key="15">
    <source>
        <dbReference type="ARBA" id="ARBA00023269"/>
    </source>
</evidence>
<evidence type="ECO:0000256" key="12">
    <source>
        <dbReference type="ARBA" id="ARBA00023067"/>
    </source>
</evidence>
<evidence type="ECO:0000256" key="4">
    <source>
        <dbReference type="ARBA" id="ARBA00008365"/>
    </source>
</evidence>
<dbReference type="RefSeq" id="XP_014648876.1">
    <property type="nucleotide sequence ID" value="XM_014793390.1"/>
</dbReference>
<evidence type="ECO:0000256" key="11">
    <source>
        <dbReference type="ARBA" id="ARBA00022871"/>
    </source>
</evidence>
<accession>A0ABM1DAP5</accession>
<keyword evidence="12" id="KW-0226">DNA condensation</keyword>
<evidence type="ECO:0000256" key="13">
    <source>
        <dbReference type="ARBA" id="ARBA00023125"/>
    </source>
</evidence>
<evidence type="ECO:0000256" key="5">
    <source>
        <dbReference type="ARBA" id="ARBA00011430"/>
    </source>
</evidence>
<comment type="function">
    <text evidence="1">Protamines substitute for histones in the chromatin of sperm during the haploid phase of spermatogenesis. They compact sperm DNA into a highly condensed, stable and inactive complex.</text>
</comment>
<evidence type="ECO:0000256" key="6">
    <source>
        <dbReference type="ARBA" id="ARBA00017629"/>
    </source>
</evidence>
<keyword evidence="13" id="KW-0238">DNA-binding</keyword>
<evidence type="ECO:0000256" key="18">
    <source>
        <dbReference type="SAM" id="MobiDB-lite"/>
    </source>
</evidence>
<proteinExistence type="inferred from homology"/>
<dbReference type="Proteomes" id="UP000694910">
    <property type="component" value="Unplaced"/>
</dbReference>
<keyword evidence="7" id="KW-0158">Chromosome</keyword>
<keyword evidence="14" id="KW-0539">Nucleus</keyword>
<evidence type="ECO:0000256" key="7">
    <source>
        <dbReference type="ARBA" id="ARBA00022454"/>
    </source>
</evidence>
<feature type="region of interest" description="Disordered" evidence="18">
    <location>
        <begin position="1"/>
        <end position="128"/>
    </location>
</feature>
<organism evidence="19 20">
    <name type="scientific">Ceratotherium simum simum</name>
    <name type="common">Southern white rhinoceros</name>
    <dbReference type="NCBI Taxonomy" id="73337"/>
    <lineage>
        <taxon>Eukaryota</taxon>
        <taxon>Metazoa</taxon>
        <taxon>Chordata</taxon>
        <taxon>Craniata</taxon>
        <taxon>Vertebrata</taxon>
        <taxon>Euteleostomi</taxon>
        <taxon>Mammalia</taxon>
        <taxon>Eutheria</taxon>
        <taxon>Laurasiatheria</taxon>
        <taxon>Perissodactyla</taxon>
        <taxon>Rhinocerotidae</taxon>
        <taxon>Ceratotherium</taxon>
    </lineage>
</organism>
<evidence type="ECO:0000256" key="14">
    <source>
        <dbReference type="ARBA" id="ARBA00023242"/>
    </source>
</evidence>
<evidence type="ECO:0000256" key="8">
    <source>
        <dbReference type="ARBA" id="ARBA00022473"/>
    </source>
</evidence>
<evidence type="ECO:0000256" key="9">
    <source>
        <dbReference type="ARBA" id="ARBA00022553"/>
    </source>
</evidence>
<keyword evidence="19" id="KW-1185">Reference proteome</keyword>
<evidence type="ECO:0000256" key="2">
    <source>
        <dbReference type="ARBA" id="ARBA00004123"/>
    </source>
</evidence>
<keyword evidence="10" id="KW-0221">Differentiation</keyword>
<dbReference type="GeneID" id="106803071"/>
<keyword evidence="11" id="KW-0744">Spermatogenesis</keyword>
<feature type="compositionally biased region" description="Basic residues" evidence="18">
    <location>
        <begin position="44"/>
        <end position="83"/>
    </location>
</feature>
<evidence type="ECO:0000256" key="10">
    <source>
        <dbReference type="ARBA" id="ARBA00022782"/>
    </source>
</evidence>
<evidence type="ECO:0000313" key="19">
    <source>
        <dbReference type="Proteomes" id="UP000694910"/>
    </source>
</evidence>
<comment type="subcellular location">
    <subcellularLocation>
        <location evidence="3">Chromosome</location>
    </subcellularLocation>
    <subcellularLocation>
        <location evidence="2">Nucleus</location>
    </subcellularLocation>
</comment>
<feature type="compositionally biased region" description="Polar residues" evidence="18">
    <location>
        <begin position="11"/>
        <end position="31"/>
    </location>
</feature>
<name>A0ABM1DAP5_CERSS</name>
<dbReference type="PANTHER" id="PTHR21341">
    <property type="entry name" value="PROTAMINE-2"/>
    <property type="match status" value="1"/>
</dbReference>
<evidence type="ECO:0000256" key="1">
    <source>
        <dbReference type="ARBA" id="ARBA00003419"/>
    </source>
</evidence>
<comment type="similarity">
    <text evidence="4">Belongs to the protamine P2 family.</text>
</comment>
<dbReference type="InterPro" id="IPR000492">
    <property type="entry name" value="PRM2"/>
</dbReference>
<dbReference type="Pfam" id="PF00841">
    <property type="entry name" value="Protamine_P2"/>
    <property type="match status" value="1"/>
</dbReference>
<evidence type="ECO:0000256" key="3">
    <source>
        <dbReference type="ARBA" id="ARBA00004286"/>
    </source>
</evidence>
<protein>
    <recommendedName>
        <fullName evidence="6">Protamine-2</fullName>
    </recommendedName>
    <alternativeName>
        <fullName evidence="16">Sperm histone P2</fullName>
    </alternativeName>
    <alternativeName>
        <fullName evidence="17">Sperm protamine P2</fullName>
    </alternativeName>
</protein>
<evidence type="ECO:0000256" key="17">
    <source>
        <dbReference type="ARBA" id="ARBA00032889"/>
    </source>
</evidence>
<reference evidence="20" key="1">
    <citation type="submission" date="2025-08" db="UniProtKB">
        <authorList>
            <consortium name="RefSeq"/>
        </authorList>
    </citation>
    <scope>IDENTIFICATION</scope>
</reference>
<sequence>MVRHRVRSPSERPQQGSGQQHGCEDQAQSPEDIQADGRAIGGRYRYRQRRGSPRRLYRLRTRRERSCGRRQRRACRHRRRRRGPPVPSAPHSGAPDTPATAQKGGGRLTRHWAPTHLTVPSPIHNQIP</sequence>
<keyword evidence="8" id="KW-0217">Developmental protein</keyword>
<keyword evidence="9" id="KW-0597">Phosphoprotein</keyword>
<evidence type="ECO:0000313" key="20">
    <source>
        <dbReference type="RefSeq" id="XP_014648876.1"/>
    </source>
</evidence>